<evidence type="ECO:0000313" key="9">
    <source>
        <dbReference type="EMBL" id="SFU08472.1"/>
    </source>
</evidence>
<dbReference type="PANTHER" id="PTHR30193:SF37">
    <property type="entry name" value="INNER MEMBRANE ABC TRANSPORTER PERMEASE PROTEIN YCJO"/>
    <property type="match status" value="1"/>
</dbReference>
<dbReference type="Pfam" id="PF00528">
    <property type="entry name" value="BPD_transp_1"/>
    <property type="match status" value="1"/>
</dbReference>
<feature type="transmembrane region" description="Helical" evidence="7">
    <location>
        <begin position="259"/>
        <end position="282"/>
    </location>
</feature>
<dbReference type="InterPro" id="IPR051393">
    <property type="entry name" value="ABC_transporter_permease"/>
</dbReference>
<dbReference type="InterPro" id="IPR035906">
    <property type="entry name" value="MetI-like_sf"/>
</dbReference>
<evidence type="ECO:0000313" key="10">
    <source>
        <dbReference type="Proteomes" id="UP000183371"/>
    </source>
</evidence>
<dbReference type="EMBL" id="FPBD01000008">
    <property type="protein sequence ID" value="SFU08472.1"/>
    <property type="molecule type" value="Genomic_DNA"/>
</dbReference>
<evidence type="ECO:0000256" key="1">
    <source>
        <dbReference type="ARBA" id="ARBA00004651"/>
    </source>
</evidence>
<dbReference type="CDD" id="cd06261">
    <property type="entry name" value="TM_PBP2"/>
    <property type="match status" value="1"/>
</dbReference>
<dbReference type="PANTHER" id="PTHR30193">
    <property type="entry name" value="ABC TRANSPORTER PERMEASE PROTEIN"/>
    <property type="match status" value="1"/>
</dbReference>
<dbReference type="PROSITE" id="PS50928">
    <property type="entry name" value="ABC_TM1"/>
    <property type="match status" value="1"/>
</dbReference>
<keyword evidence="3" id="KW-1003">Cell membrane</keyword>
<reference evidence="10" key="1">
    <citation type="submission" date="2016-10" db="EMBL/GenBank/DDBJ databases">
        <authorList>
            <person name="Varghese N."/>
            <person name="Submissions S."/>
        </authorList>
    </citation>
    <scope>NUCLEOTIDE SEQUENCE [LARGE SCALE GENOMIC DNA]</scope>
    <source>
        <strain evidence="10">DSM 17465</strain>
    </source>
</reference>
<dbReference type="Proteomes" id="UP000183371">
    <property type="component" value="Unassembled WGS sequence"/>
</dbReference>
<dbReference type="AlphaFoldDB" id="A0A1I7D9T0"/>
<keyword evidence="5 7" id="KW-1133">Transmembrane helix</keyword>
<dbReference type="RefSeq" id="WP_054783656.1">
    <property type="nucleotide sequence ID" value="NZ_FPBD01000008.1"/>
</dbReference>
<evidence type="ECO:0000256" key="4">
    <source>
        <dbReference type="ARBA" id="ARBA00022692"/>
    </source>
</evidence>
<proteinExistence type="inferred from homology"/>
<keyword evidence="4 7" id="KW-0812">Transmembrane</keyword>
<evidence type="ECO:0000256" key="6">
    <source>
        <dbReference type="ARBA" id="ARBA00023136"/>
    </source>
</evidence>
<protein>
    <submittedName>
        <fullName evidence="9">Carbohydrate ABC transporter membrane protein 1, CUT1 family</fullName>
    </submittedName>
</protein>
<comment type="similarity">
    <text evidence="7">Belongs to the binding-protein-dependent transport system permease family.</text>
</comment>
<keyword evidence="6 7" id="KW-0472">Membrane</keyword>
<dbReference type="InterPro" id="IPR000515">
    <property type="entry name" value="MetI-like"/>
</dbReference>
<evidence type="ECO:0000256" key="2">
    <source>
        <dbReference type="ARBA" id="ARBA00022448"/>
    </source>
</evidence>
<feature type="transmembrane region" description="Helical" evidence="7">
    <location>
        <begin position="203"/>
        <end position="222"/>
    </location>
</feature>
<dbReference type="Gene3D" id="1.10.3720.10">
    <property type="entry name" value="MetI-like"/>
    <property type="match status" value="1"/>
</dbReference>
<evidence type="ECO:0000256" key="7">
    <source>
        <dbReference type="RuleBase" id="RU363032"/>
    </source>
</evidence>
<dbReference type="GO" id="GO:0055085">
    <property type="term" value="P:transmembrane transport"/>
    <property type="evidence" value="ECO:0007669"/>
    <property type="project" value="InterPro"/>
</dbReference>
<feature type="transmembrane region" description="Helical" evidence="7">
    <location>
        <begin position="71"/>
        <end position="92"/>
    </location>
</feature>
<evidence type="ECO:0000256" key="5">
    <source>
        <dbReference type="ARBA" id="ARBA00022989"/>
    </source>
</evidence>
<evidence type="ECO:0000259" key="8">
    <source>
        <dbReference type="PROSITE" id="PS50928"/>
    </source>
</evidence>
<keyword evidence="2 7" id="KW-0813">Transport</keyword>
<accession>A0A1I7D9T0</accession>
<dbReference type="GO" id="GO:0005886">
    <property type="term" value="C:plasma membrane"/>
    <property type="evidence" value="ECO:0007669"/>
    <property type="project" value="UniProtKB-SubCell"/>
</dbReference>
<keyword evidence="10" id="KW-1185">Reference proteome</keyword>
<feature type="transmembrane region" description="Helical" evidence="7">
    <location>
        <begin position="155"/>
        <end position="182"/>
    </location>
</feature>
<feature type="transmembrane region" description="Helical" evidence="7">
    <location>
        <begin position="7"/>
        <end position="29"/>
    </location>
</feature>
<feature type="transmembrane region" description="Helical" evidence="7">
    <location>
        <begin position="104"/>
        <end position="124"/>
    </location>
</feature>
<gene>
    <name evidence="9" type="ORF">SAMN05444141_10841</name>
</gene>
<comment type="subcellular location">
    <subcellularLocation>
        <location evidence="1 7">Cell membrane</location>
        <topology evidence="1 7">Multi-pass membrane protein</topology>
    </subcellularLocation>
</comment>
<evidence type="ECO:0000256" key="3">
    <source>
        <dbReference type="ARBA" id="ARBA00022475"/>
    </source>
</evidence>
<feature type="domain" description="ABC transmembrane type-1" evidence="8">
    <location>
        <begin position="67"/>
        <end position="281"/>
    </location>
</feature>
<sequence>MNQSNTFWRVALLALPLSVFALIIIWPLLSSFYYGFTNWNGFSDNYDFVGFENFGKLFSDRLFMSAAINTIIWMAIAVVLPTVLGLSLALLIDSHVPGGPIFKTIFYLPICLSAVVVGQVWVWIYQPDWGLLNTIIEYVTNDRFNYAWLAKPDSALYSVIVAWSWQATGLSMVIYLAGLTAIPGDLLEVCELEGATTWQRIRHVILPLLTPATVVVVALSVINSLKGFDILYIMTGGGPFNSSDTLAMHMYNESFKKYLMGYGSAISVVLFLVALTIIRLYFKQLKKVDEIYG</sequence>
<organism evidence="9 10">
    <name type="scientific">Pseudovibrio denitrificans</name>
    <dbReference type="NCBI Taxonomy" id="258256"/>
    <lineage>
        <taxon>Bacteria</taxon>
        <taxon>Pseudomonadati</taxon>
        <taxon>Pseudomonadota</taxon>
        <taxon>Alphaproteobacteria</taxon>
        <taxon>Hyphomicrobiales</taxon>
        <taxon>Stappiaceae</taxon>
        <taxon>Pseudovibrio</taxon>
    </lineage>
</organism>
<name>A0A1I7D9T0_9HYPH</name>
<dbReference type="SUPFAM" id="SSF161098">
    <property type="entry name" value="MetI-like"/>
    <property type="match status" value="1"/>
</dbReference>